<dbReference type="Pfam" id="PF14470">
    <property type="entry name" value="bPH_3"/>
    <property type="match status" value="1"/>
</dbReference>
<dbReference type="AlphaFoldDB" id="A0A0J7D350"/>
<comment type="caution">
    <text evidence="2">The sequence shown here is derived from an EMBL/GenBank/DDBJ whole genome shotgun (WGS) entry which is preliminary data.</text>
</comment>
<reference evidence="2 3" key="1">
    <citation type="submission" date="2017-09" db="EMBL/GenBank/DDBJ databases">
        <title>Large-scale bioinformatics analysis of Bacillus genomes uncovers conserved roles of natural products in bacterial physiology.</title>
        <authorList>
            <consortium name="Agbiome Team Llc"/>
            <person name="Bleich R.M."/>
            <person name="Grubbs K.J."/>
            <person name="Santa Maria K.C."/>
            <person name="Allen S.E."/>
            <person name="Farag S."/>
            <person name="Shank E.A."/>
            <person name="Bowers A."/>
        </authorList>
    </citation>
    <scope>NUCLEOTIDE SEQUENCE [LARGE SCALE GENOMIC DNA]</scope>
    <source>
        <strain evidence="2 3">AFS025165</strain>
    </source>
</reference>
<evidence type="ECO:0000259" key="1">
    <source>
        <dbReference type="Pfam" id="PF14470"/>
    </source>
</evidence>
<protein>
    <recommendedName>
        <fullName evidence="1">YokE-like PH domain-containing protein</fullName>
    </recommendedName>
</protein>
<dbReference type="Proteomes" id="UP000220226">
    <property type="component" value="Unassembled WGS sequence"/>
</dbReference>
<organism evidence="2 3">
    <name type="scientific">Bacillus cereus</name>
    <dbReference type="NCBI Taxonomy" id="1396"/>
    <lineage>
        <taxon>Bacteria</taxon>
        <taxon>Bacillati</taxon>
        <taxon>Bacillota</taxon>
        <taxon>Bacilli</taxon>
        <taxon>Bacillales</taxon>
        <taxon>Bacillaceae</taxon>
        <taxon>Bacillus</taxon>
        <taxon>Bacillus cereus group</taxon>
    </lineage>
</organism>
<evidence type="ECO:0000313" key="3">
    <source>
        <dbReference type="Proteomes" id="UP000220226"/>
    </source>
</evidence>
<evidence type="ECO:0000313" key="2">
    <source>
        <dbReference type="EMBL" id="PFC71121.1"/>
    </source>
</evidence>
<sequence>MKNIKTAMTLVQSHLNENEIIENSLYGMFQYQVFGMGSQRKGILVATNERMCFYTKYLGSETFKVFNYAKINSIDVEKGLLTGKKIIFFHDGEREVMNLIEEGDLERFAVFVKEKIMILK</sequence>
<dbReference type="EMBL" id="NTQT01000029">
    <property type="protein sequence ID" value="PFC71121.1"/>
    <property type="molecule type" value="Genomic_DNA"/>
</dbReference>
<dbReference type="RefSeq" id="WP_016136249.1">
    <property type="nucleotide sequence ID" value="NZ_JBHTUN010000006.1"/>
</dbReference>
<name>A0A0J7D350_BACCE</name>
<proteinExistence type="predicted"/>
<feature type="domain" description="YokE-like PH" evidence="1">
    <location>
        <begin position="15"/>
        <end position="114"/>
    </location>
</feature>
<gene>
    <name evidence="2" type="ORF">CN290_23970</name>
</gene>
<accession>A0A0J7D350</accession>
<dbReference type="InterPro" id="IPR039519">
    <property type="entry name" value="YokE-like_PH"/>
</dbReference>